<dbReference type="EMBL" id="CP053921">
    <property type="protein sequence ID" value="QKG71913.1"/>
    <property type="molecule type" value="Genomic_DNA"/>
</dbReference>
<feature type="region of interest" description="Disordered" evidence="1">
    <location>
        <begin position="183"/>
        <end position="245"/>
    </location>
</feature>
<evidence type="ECO:0000313" key="5">
    <source>
        <dbReference type="Proteomes" id="UP000504693"/>
    </source>
</evidence>
<evidence type="ECO:0000256" key="2">
    <source>
        <dbReference type="SAM" id="Phobius"/>
    </source>
</evidence>
<dbReference type="RefSeq" id="WP_173214979.1">
    <property type="nucleotide sequence ID" value="NZ_CP053921.1"/>
</dbReference>
<keyword evidence="2" id="KW-0472">Membrane</keyword>
<organism evidence="4 5">
    <name type="scientific">Erythrobacter mangrovi</name>
    <dbReference type="NCBI Taxonomy" id="2739433"/>
    <lineage>
        <taxon>Bacteria</taxon>
        <taxon>Pseudomonadati</taxon>
        <taxon>Pseudomonadota</taxon>
        <taxon>Alphaproteobacteria</taxon>
        <taxon>Sphingomonadales</taxon>
        <taxon>Erythrobacteraceae</taxon>
        <taxon>Erythrobacter/Porphyrobacter group</taxon>
        <taxon>Erythrobacter</taxon>
    </lineage>
</organism>
<evidence type="ECO:0008006" key="6">
    <source>
        <dbReference type="Google" id="ProtNLM"/>
    </source>
</evidence>
<dbReference type="KEGG" id="emv:HQR01_11385"/>
<sequence length="245" mass="26210">MPTKFSFSAIPALAAALSLTATPTSAAELPVATSHVALATGPAWAPGDDTAHNHRWYRYRRHRGVDAGDVLAGILIVGGIAAIASAASNADRRSRDDYRYRYPEPRRDSSRYNDSDTRGIDRAVSICSNEIERNVRIDSIDSVNRTAQGWQVSGALYNGDGFSCSIGNNGRIEAISYGSGADTPYRGGDAGQGDYSYDQQEDAQYDDDTYAQARARVDGQDGAQPAYPGGPLPGEEPIDGDLSRT</sequence>
<evidence type="ECO:0000256" key="3">
    <source>
        <dbReference type="SAM" id="SignalP"/>
    </source>
</evidence>
<accession>A0A7D3XI85</accession>
<reference evidence="4 5" key="1">
    <citation type="submission" date="2020-05" db="EMBL/GenBank/DDBJ databases">
        <title>Erythrobacter mangrovi sp. nov., isolated from rhizosphere soil of mangrove plant (Kandelia candel).</title>
        <authorList>
            <person name="Ye Y.H."/>
        </authorList>
    </citation>
    <scope>NUCLEOTIDE SEQUENCE [LARGE SCALE GENOMIC DNA]</scope>
    <source>
        <strain evidence="4 5">EB310</strain>
    </source>
</reference>
<keyword evidence="5" id="KW-1185">Reference proteome</keyword>
<dbReference type="Proteomes" id="UP000504693">
    <property type="component" value="Chromosome"/>
</dbReference>
<feature type="compositionally biased region" description="Acidic residues" evidence="1">
    <location>
        <begin position="199"/>
        <end position="209"/>
    </location>
</feature>
<evidence type="ECO:0000313" key="4">
    <source>
        <dbReference type="EMBL" id="QKG71913.1"/>
    </source>
</evidence>
<feature type="region of interest" description="Disordered" evidence="1">
    <location>
        <begin position="94"/>
        <end position="116"/>
    </location>
</feature>
<feature type="transmembrane region" description="Helical" evidence="2">
    <location>
        <begin position="70"/>
        <end position="90"/>
    </location>
</feature>
<evidence type="ECO:0000256" key="1">
    <source>
        <dbReference type="SAM" id="MobiDB-lite"/>
    </source>
</evidence>
<keyword evidence="2" id="KW-0812">Transmembrane</keyword>
<keyword evidence="2" id="KW-1133">Transmembrane helix</keyword>
<keyword evidence="3" id="KW-0732">Signal</keyword>
<name>A0A7D3XI85_9SPHN</name>
<dbReference type="AlphaFoldDB" id="A0A7D3XI85"/>
<proteinExistence type="predicted"/>
<feature type="chain" id="PRO_5028803594" description="Secreted protein" evidence="3">
    <location>
        <begin position="27"/>
        <end position="245"/>
    </location>
</feature>
<protein>
    <recommendedName>
        <fullName evidence="6">Secreted protein</fullName>
    </recommendedName>
</protein>
<gene>
    <name evidence="4" type="ORF">HQR01_11385</name>
</gene>
<feature type="signal peptide" evidence="3">
    <location>
        <begin position="1"/>
        <end position="26"/>
    </location>
</feature>